<evidence type="ECO:0000313" key="2">
    <source>
        <dbReference type="Proteomes" id="UP001139450"/>
    </source>
</evidence>
<gene>
    <name evidence="1" type="ORF">MUY27_18815</name>
</gene>
<dbReference type="RefSeq" id="WP_245132700.1">
    <property type="nucleotide sequence ID" value="NZ_JALJEJ010000012.1"/>
</dbReference>
<dbReference type="EMBL" id="JALJEJ010000012">
    <property type="protein sequence ID" value="MCJ8211778.1"/>
    <property type="molecule type" value="Genomic_DNA"/>
</dbReference>
<accession>A0A9X1X6F1</accession>
<evidence type="ECO:0000313" key="1">
    <source>
        <dbReference type="EMBL" id="MCJ8211778.1"/>
    </source>
</evidence>
<name>A0A9X1X6F1_9SPHI</name>
<sequence length="102" mass="11378">MLYLATVPGLGLNLNNNLNPTKPHKDQAQSRKTVIAHLPIKECCRKKRHKASETEPAATSLLSKIFMIDLPKLPFENTLPAQKENAAPDCPYKDSNRVKCVI</sequence>
<reference evidence="1" key="1">
    <citation type="submission" date="2022-04" db="EMBL/GenBank/DDBJ databases">
        <title>Mucilaginibacter sp. RS28 isolated from freshwater.</title>
        <authorList>
            <person name="Ko S.-R."/>
        </authorList>
    </citation>
    <scope>NUCLEOTIDE SEQUENCE</scope>
    <source>
        <strain evidence="1">RS28</strain>
    </source>
</reference>
<proteinExistence type="predicted"/>
<organism evidence="1 2">
    <name type="scientific">Mucilaginibacter straminoryzae</name>
    <dbReference type="NCBI Taxonomy" id="2932774"/>
    <lineage>
        <taxon>Bacteria</taxon>
        <taxon>Pseudomonadati</taxon>
        <taxon>Bacteroidota</taxon>
        <taxon>Sphingobacteriia</taxon>
        <taxon>Sphingobacteriales</taxon>
        <taxon>Sphingobacteriaceae</taxon>
        <taxon>Mucilaginibacter</taxon>
    </lineage>
</organism>
<dbReference type="Proteomes" id="UP001139450">
    <property type="component" value="Unassembled WGS sequence"/>
</dbReference>
<keyword evidence="2" id="KW-1185">Reference proteome</keyword>
<comment type="caution">
    <text evidence="1">The sequence shown here is derived from an EMBL/GenBank/DDBJ whole genome shotgun (WGS) entry which is preliminary data.</text>
</comment>
<dbReference type="AlphaFoldDB" id="A0A9X1X6F1"/>
<protein>
    <submittedName>
        <fullName evidence="1">Uncharacterized protein</fullName>
    </submittedName>
</protein>